<feature type="region of interest" description="Disordered" evidence="1">
    <location>
        <begin position="446"/>
        <end position="465"/>
    </location>
</feature>
<feature type="compositionally biased region" description="Polar residues" evidence="1">
    <location>
        <begin position="504"/>
        <end position="529"/>
    </location>
</feature>
<dbReference type="EMBL" id="LNZH02000210">
    <property type="protein sequence ID" value="OCB85362.1"/>
    <property type="molecule type" value="Genomic_DNA"/>
</dbReference>
<name>A0A9Q5HSU4_SANBA</name>
<reference evidence="2" key="1">
    <citation type="submission" date="2016-06" db="EMBL/GenBank/DDBJ databases">
        <title>Draft Genome sequence of the fungus Inonotus baumii.</title>
        <authorList>
            <person name="Zhu H."/>
            <person name="Lin W."/>
        </authorList>
    </citation>
    <scope>NUCLEOTIDE SEQUENCE</scope>
    <source>
        <strain evidence="2">821</strain>
    </source>
</reference>
<comment type="caution">
    <text evidence="2">The sequence shown here is derived from an EMBL/GenBank/DDBJ whole genome shotgun (WGS) entry which is preliminary data.</text>
</comment>
<feature type="compositionally biased region" description="Acidic residues" evidence="1">
    <location>
        <begin position="419"/>
        <end position="433"/>
    </location>
</feature>
<feature type="region of interest" description="Disordered" evidence="1">
    <location>
        <begin position="475"/>
        <end position="641"/>
    </location>
</feature>
<dbReference type="OrthoDB" id="434647at2759"/>
<dbReference type="Proteomes" id="UP000757232">
    <property type="component" value="Unassembled WGS sequence"/>
</dbReference>
<feature type="compositionally biased region" description="Polar residues" evidence="1">
    <location>
        <begin position="224"/>
        <end position="234"/>
    </location>
</feature>
<evidence type="ECO:0000313" key="2">
    <source>
        <dbReference type="EMBL" id="OCB85362.1"/>
    </source>
</evidence>
<feature type="compositionally biased region" description="Acidic residues" evidence="1">
    <location>
        <begin position="475"/>
        <end position="486"/>
    </location>
</feature>
<feature type="compositionally biased region" description="Low complexity" evidence="1">
    <location>
        <begin position="536"/>
        <end position="559"/>
    </location>
</feature>
<dbReference type="AlphaFoldDB" id="A0A9Q5HSU4"/>
<gene>
    <name evidence="2" type="ORF">A7U60_g7671</name>
</gene>
<feature type="compositionally biased region" description="Basic and acidic residues" evidence="1">
    <location>
        <begin position="568"/>
        <end position="580"/>
    </location>
</feature>
<feature type="compositionally biased region" description="Low complexity" evidence="1">
    <location>
        <begin position="153"/>
        <end position="171"/>
    </location>
</feature>
<evidence type="ECO:0000313" key="3">
    <source>
        <dbReference type="Proteomes" id="UP000757232"/>
    </source>
</evidence>
<feature type="region of interest" description="Disordered" evidence="1">
    <location>
        <begin position="415"/>
        <end position="435"/>
    </location>
</feature>
<sequence>MAVIVPILRLYLLFLNVFETFKTLKPPRRSPRTGEQTPRAVSQRKRDMKGCIAIWLVWCSCAVIEGMADTTVGLVMPFYNEIKGIIYLFQIITRARGAEPIYLHVMRPLVKPYVATLDYALELVHMLGDFITLLISIPFGFIINWWRPSASAPETSSPASESESAVSSPESQVERHELERKPARQASNGNGIGTRTRGIRQASDGATGRDSVSGPSRIARPNGIPQSKSDVTVNQKHKIWRSSANAGLVQDEYDERPSSRRVVSDSATSTIAASAGSSTLPVSTPSEFGEINMIVEEAEEWRQYPPFPSAYPTTPQVRPKAVHVAPITQHQSTLNGIYFAQQNRSQKVAYRRRSSDSAGFWSVARADACESYLGDSGLHDGSGDEFGLTERSLHNNTNNETVVAEAMDVDDDRESHMDIDDDDVDCGDDEDDTLNVTLRTPPRQRMTNNTTLRRHFPSREVSPPPELRAFHLASGEEEEFEDDTEPEAAGLSTLAVPSSRRRANSNYTLSSTRATRTDSQASLTTVSRASSERTISRAPSLASRPSSGSGSAASSGPSSVAGVKRPRPVQDRMEESKTGEKSISGPPAFSSSVDISTKAGSLKGTIRARTSNMRPPVPSRALKPVALNSKPLPKVPRKPAKSVGLNRYDTIESVDEMGLIGSAGETVKRRKVKTAGPAARVGRVPSILTQIPEEKPNARNPV</sequence>
<evidence type="ECO:0000256" key="1">
    <source>
        <dbReference type="SAM" id="MobiDB-lite"/>
    </source>
</evidence>
<dbReference type="InterPro" id="IPR004345">
    <property type="entry name" value="TB2_DP1_HVA22"/>
</dbReference>
<accession>A0A9Q5HSU4</accession>
<dbReference type="Pfam" id="PF03134">
    <property type="entry name" value="TB2_DP1_HVA22"/>
    <property type="match status" value="1"/>
</dbReference>
<protein>
    <submittedName>
        <fullName evidence="2">Uncharacterized protein</fullName>
    </submittedName>
</protein>
<organism evidence="2 3">
    <name type="scientific">Sanghuangporus baumii</name>
    <name type="common">Phellinus baumii</name>
    <dbReference type="NCBI Taxonomy" id="108892"/>
    <lineage>
        <taxon>Eukaryota</taxon>
        <taxon>Fungi</taxon>
        <taxon>Dikarya</taxon>
        <taxon>Basidiomycota</taxon>
        <taxon>Agaricomycotina</taxon>
        <taxon>Agaricomycetes</taxon>
        <taxon>Hymenochaetales</taxon>
        <taxon>Hymenochaetaceae</taxon>
        <taxon>Sanghuangporus</taxon>
    </lineage>
</organism>
<feature type="region of interest" description="Disordered" evidence="1">
    <location>
        <begin position="153"/>
        <end position="235"/>
    </location>
</feature>
<feature type="compositionally biased region" description="Basic and acidic residues" evidence="1">
    <location>
        <begin position="172"/>
        <end position="182"/>
    </location>
</feature>
<keyword evidence="3" id="KW-1185">Reference proteome</keyword>
<feature type="compositionally biased region" description="Polar residues" evidence="1">
    <location>
        <begin position="589"/>
        <end position="599"/>
    </location>
</feature>
<proteinExistence type="predicted"/>